<gene>
    <name evidence="3" type="ORF">PMAYCL1PPCAC_02104</name>
</gene>
<dbReference type="GO" id="GO:0004222">
    <property type="term" value="F:metalloendopeptidase activity"/>
    <property type="evidence" value="ECO:0007669"/>
    <property type="project" value="InterPro"/>
</dbReference>
<feature type="non-terminal residue" evidence="3">
    <location>
        <position position="166"/>
    </location>
</feature>
<comment type="caution">
    <text evidence="3">The sequence shown here is derived from an EMBL/GenBank/DDBJ whole genome shotgun (WGS) entry which is preliminary data.</text>
</comment>
<evidence type="ECO:0008006" key="5">
    <source>
        <dbReference type="Google" id="ProtNLM"/>
    </source>
</evidence>
<dbReference type="InterPro" id="IPR024079">
    <property type="entry name" value="MetalloPept_cat_dom_sf"/>
</dbReference>
<accession>A0AAN5C7M2</accession>
<dbReference type="InterPro" id="IPR000718">
    <property type="entry name" value="Peptidase_M13"/>
</dbReference>
<evidence type="ECO:0000313" key="3">
    <source>
        <dbReference type="EMBL" id="GMR31909.1"/>
    </source>
</evidence>
<dbReference type="GO" id="GO:0005886">
    <property type="term" value="C:plasma membrane"/>
    <property type="evidence" value="ECO:0007669"/>
    <property type="project" value="TreeGrafter"/>
</dbReference>
<dbReference type="GO" id="GO:0016485">
    <property type="term" value="P:protein processing"/>
    <property type="evidence" value="ECO:0007669"/>
    <property type="project" value="TreeGrafter"/>
</dbReference>
<dbReference type="EMBL" id="BTRK01000001">
    <property type="protein sequence ID" value="GMR31909.1"/>
    <property type="molecule type" value="Genomic_DNA"/>
</dbReference>
<dbReference type="PANTHER" id="PTHR11733">
    <property type="entry name" value="ZINC METALLOPROTEASE FAMILY M13 NEPRILYSIN-RELATED"/>
    <property type="match status" value="1"/>
</dbReference>
<dbReference type="SUPFAM" id="SSF55486">
    <property type="entry name" value="Metalloproteases ('zincins'), catalytic domain"/>
    <property type="match status" value="1"/>
</dbReference>
<organism evidence="3 4">
    <name type="scientific">Pristionchus mayeri</name>
    <dbReference type="NCBI Taxonomy" id="1317129"/>
    <lineage>
        <taxon>Eukaryota</taxon>
        <taxon>Metazoa</taxon>
        <taxon>Ecdysozoa</taxon>
        <taxon>Nematoda</taxon>
        <taxon>Chromadorea</taxon>
        <taxon>Rhabditida</taxon>
        <taxon>Rhabditina</taxon>
        <taxon>Diplogasteromorpha</taxon>
        <taxon>Diplogasteroidea</taxon>
        <taxon>Neodiplogasteridae</taxon>
        <taxon>Pristionchus</taxon>
    </lineage>
</organism>
<feature type="transmembrane region" description="Helical" evidence="2">
    <location>
        <begin position="20"/>
        <end position="46"/>
    </location>
</feature>
<dbReference type="PANTHER" id="PTHR11733:SF188">
    <property type="entry name" value="NEPRILYSIN"/>
    <property type="match status" value="1"/>
</dbReference>
<dbReference type="InterPro" id="IPR042089">
    <property type="entry name" value="Peptidase_M13_dom_2"/>
</dbReference>
<proteinExistence type="predicted"/>
<keyword evidence="4" id="KW-1185">Reference proteome</keyword>
<dbReference type="AlphaFoldDB" id="A0AAN5C7M2"/>
<reference evidence="4" key="1">
    <citation type="submission" date="2022-10" db="EMBL/GenBank/DDBJ databases">
        <title>Genome assembly of Pristionchus species.</title>
        <authorList>
            <person name="Yoshida K."/>
            <person name="Sommer R.J."/>
        </authorList>
    </citation>
    <scope>NUCLEOTIDE SEQUENCE [LARGE SCALE GENOMIC DNA]</scope>
    <source>
        <strain evidence="4">RS5460</strain>
    </source>
</reference>
<protein>
    <recommendedName>
        <fullName evidence="5">Peptidase M13 N-terminal domain-containing protein</fullName>
    </recommendedName>
</protein>
<keyword evidence="2" id="KW-0472">Membrane</keyword>
<dbReference type="Gene3D" id="1.10.1380.10">
    <property type="entry name" value="Neutral endopeptidase , domain2"/>
    <property type="match status" value="1"/>
</dbReference>
<feature type="compositionally biased region" description="Low complexity" evidence="1">
    <location>
        <begin position="69"/>
        <end position="91"/>
    </location>
</feature>
<evidence type="ECO:0000256" key="2">
    <source>
        <dbReference type="SAM" id="Phobius"/>
    </source>
</evidence>
<dbReference type="Proteomes" id="UP001328107">
    <property type="component" value="Unassembled WGS sequence"/>
</dbReference>
<keyword evidence="2" id="KW-1133">Transmembrane helix</keyword>
<name>A0AAN5C7M2_9BILA</name>
<sequence>REKEKSQSDPSERPTMSKIVGATSIILVLAVLGVAIASLVFNILIFNQRNSESCECTSTSLSTLSTTLSSSSSIATTSTSTSSVSTTTESPSPTPFDDGECPSFNNVSTDANWKEAADRILATADFSVDPCEDFYQFSCGKYLQNTDLEGMSRKGTYDEAQYQINL</sequence>
<dbReference type="Gene3D" id="3.40.390.10">
    <property type="entry name" value="Collagenase (Catalytic Domain)"/>
    <property type="match status" value="1"/>
</dbReference>
<feature type="non-terminal residue" evidence="3">
    <location>
        <position position="1"/>
    </location>
</feature>
<dbReference type="PROSITE" id="PS51885">
    <property type="entry name" value="NEPRILYSIN"/>
    <property type="match status" value="1"/>
</dbReference>
<keyword evidence="2" id="KW-0812">Transmembrane</keyword>
<feature type="region of interest" description="Disordered" evidence="1">
    <location>
        <begin position="69"/>
        <end position="101"/>
    </location>
</feature>
<evidence type="ECO:0000256" key="1">
    <source>
        <dbReference type="SAM" id="MobiDB-lite"/>
    </source>
</evidence>
<evidence type="ECO:0000313" key="4">
    <source>
        <dbReference type="Proteomes" id="UP001328107"/>
    </source>
</evidence>